<evidence type="ECO:0000256" key="1">
    <source>
        <dbReference type="ARBA" id="ARBA00006484"/>
    </source>
</evidence>
<dbReference type="Pfam" id="PF00106">
    <property type="entry name" value="adh_short"/>
    <property type="match status" value="1"/>
</dbReference>
<evidence type="ECO:0000256" key="2">
    <source>
        <dbReference type="ARBA" id="ARBA00023002"/>
    </source>
</evidence>
<dbReference type="InterPro" id="IPR002347">
    <property type="entry name" value="SDR_fam"/>
</dbReference>
<organism evidence="4 5">
    <name type="scientific">Acaryochloris thomasi RCC1774</name>
    <dbReference type="NCBI Taxonomy" id="1764569"/>
    <lineage>
        <taxon>Bacteria</taxon>
        <taxon>Bacillati</taxon>
        <taxon>Cyanobacteriota</taxon>
        <taxon>Cyanophyceae</taxon>
        <taxon>Acaryochloridales</taxon>
        <taxon>Acaryochloridaceae</taxon>
        <taxon>Acaryochloris</taxon>
        <taxon>Acaryochloris thomasi</taxon>
    </lineage>
</organism>
<comment type="similarity">
    <text evidence="1 3">Belongs to the short-chain dehydrogenases/reductases (SDR) family.</text>
</comment>
<dbReference type="InterPro" id="IPR020904">
    <property type="entry name" value="Sc_DH/Rdtase_CS"/>
</dbReference>
<dbReference type="EC" id="1.-.-.-" evidence="4"/>
<dbReference type="OrthoDB" id="9775296at2"/>
<dbReference type="FunFam" id="3.40.50.720:FF:000261">
    <property type="entry name" value="NADPH-dependent 1-acyldihydroxyacetone phosphate reductase"/>
    <property type="match status" value="1"/>
</dbReference>
<evidence type="ECO:0000313" key="5">
    <source>
        <dbReference type="Proteomes" id="UP000248857"/>
    </source>
</evidence>
<dbReference type="Gene3D" id="3.40.50.720">
    <property type="entry name" value="NAD(P)-binding Rossmann-like Domain"/>
    <property type="match status" value="1"/>
</dbReference>
<gene>
    <name evidence="4" type="ORF">C1752_03684</name>
</gene>
<dbReference type="PANTHER" id="PTHR44169:SF6">
    <property type="entry name" value="NADPH-DEPENDENT 1-ACYLDIHYDROXYACETONE PHOSPHATE REDUCTASE"/>
    <property type="match status" value="1"/>
</dbReference>
<dbReference type="CDD" id="cd05374">
    <property type="entry name" value="17beta-HSD-like_SDR_c"/>
    <property type="match status" value="1"/>
</dbReference>
<dbReference type="PRINTS" id="PR00081">
    <property type="entry name" value="GDHRDH"/>
</dbReference>
<dbReference type="RefSeq" id="WP_110987084.1">
    <property type="nucleotide sequence ID" value="NZ_CAWNWM010000010.1"/>
</dbReference>
<comment type="caution">
    <text evidence="4">The sequence shown here is derived from an EMBL/GenBank/DDBJ whole genome shotgun (WGS) entry which is preliminary data.</text>
</comment>
<evidence type="ECO:0000313" key="4">
    <source>
        <dbReference type="EMBL" id="PZD72434.1"/>
    </source>
</evidence>
<protein>
    <submittedName>
        <fullName evidence="4">Putative oxidoreductase</fullName>
        <ecNumber evidence="4">1.-.-.-</ecNumber>
    </submittedName>
</protein>
<dbReference type="NCBIfam" id="NF004284">
    <property type="entry name" value="PRK05693.1"/>
    <property type="match status" value="1"/>
</dbReference>
<reference evidence="4 5" key="1">
    <citation type="journal article" date="2018" name="Sci. Rep.">
        <title>A novel species of the marine cyanobacterium Acaryochloris with a unique pigment content and lifestyle.</title>
        <authorList>
            <person name="Partensky F."/>
            <person name="Six C."/>
            <person name="Ratin M."/>
            <person name="Garczarek L."/>
            <person name="Vaulot D."/>
            <person name="Probert I."/>
            <person name="Calteau A."/>
            <person name="Gourvil P."/>
            <person name="Marie D."/>
            <person name="Grebert T."/>
            <person name="Bouchier C."/>
            <person name="Le Panse S."/>
            <person name="Gachenot M."/>
            <person name="Rodriguez F."/>
            <person name="Garrido J.L."/>
        </authorList>
    </citation>
    <scope>NUCLEOTIDE SEQUENCE [LARGE SCALE GENOMIC DNA]</scope>
    <source>
        <strain evidence="4 5">RCC1774</strain>
    </source>
</reference>
<name>A0A2W1JQP3_9CYAN</name>
<dbReference type="InterPro" id="IPR036291">
    <property type="entry name" value="NAD(P)-bd_dom_sf"/>
</dbReference>
<dbReference type="PRINTS" id="PR00080">
    <property type="entry name" value="SDRFAMILY"/>
</dbReference>
<proteinExistence type="inferred from homology"/>
<keyword evidence="5" id="KW-1185">Reference proteome</keyword>
<evidence type="ECO:0000256" key="3">
    <source>
        <dbReference type="RuleBase" id="RU000363"/>
    </source>
</evidence>
<dbReference type="EMBL" id="PQWO01000010">
    <property type="protein sequence ID" value="PZD72434.1"/>
    <property type="molecule type" value="Genomic_DNA"/>
</dbReference>
<keyword evidence="2 4" id="KW-0560">Oxidoreductase</keyword>
<dbReference type="AlphaFoldDB" id="A0A2W1JQP3"/>
<dbReference type="PROSITE" id="PS00061">
    <property type="entry name" value="ADH_SHORT"/>
    <property type="match status" value="1"/>
</dbReference>
<sequence length="295" mass="31970">MSSINAPVVLITGCSSGIGRALALEFWQQGYCVYATARRVDAIASLQQPGLNIAQLDVTDTSQITHCLREIGDQAGKIDLLINNAGYAAVGPLLEMPQSEVQAQFATNVFAPLALIQQVAAHMIEQGSGTIVNIGSASGILVTPFAGAYCASKAALHALSEALRIELAPFNIRVVLVQTGAIQSNIGNAATERLANTLAKPSRYETIMDKIRARAMASQQNATSTETYAQQLVNDLSKEQIPAWIVLGHHSRWLAFLRRWLPQKLRDQILITKFGLNLLHPSPPRQQKSPDNDRP</sequence>
<dbReference type="Proteomes" id="UP000248857">
    <property type="component" value="Unassembled WGS sequence"/>
</dbReference>
<dbReference type="GO" id="GO:0016491">
    <property type="term" value="F:oxidoreductase activity"/>
    <property type="evidence" value="ECO:0007669"/>
    <property type="project" value="UniProtKB-KW"/>
</dbReference>
<dbReference type="SUPFAM" id="SSF51735">
    <property type="entry name" value="NAD(P)-binding Rossmann-fold domains"/>
    <property type="match status" value="1"/>
</dbReference>
<accession>A0A2W1JQP3</accession>
<dbReference type="PANTHER" id="PTHR44169">
    <property type="entry name" value="NADPH-DEPENDENT 1-ACYLDIHYDROXYACETONE PHOSPHATE REDUCTASE"/>
    <property type="match status" value="1"/>
</dbReference>